<protein>
    <submittedName>
        <fullName evidence="2">Uncharacterized protein</fullName>
    </submittedName>
</protein>
<reference evidence="2" key="1">
    <citation type="journal article" date="2021" name="Nat. Commun.">
        <title>Genetic determinants of endophytism in the Arabidopsis root mycobiome.</title>
        <authorList>
            <person name="Mesny F."/>
            <person name="Miyauchi S."/>
            <person name="Thiergart T."/>
            <person name="Pickel B."/>
            <person name="Atanasova L."/>
            <person name="Karlsson M."/>
            <person name="Huettel B."/>
            <person name="Barry K.W."/>
            <person name="Haridas S."/>
            <person name="Chen C."/>
            <person name="Bauer D."/>
            <person name="Andreopoulos W."/>
            <person name="Pangilinan J."/>
            <person name="LaButti K."/>
            <person name="Riley R."/>
            <person name="Lipzen A."/>
            <person name="Clum A."/>
            <person name="Drula E."/>
            <person name="Henrissat B."/>
            <person name="Kohler A."/>
            <person name="Grigoriev I.V."/>
            <person name="Martin F.M."/>
            <person name="Hacquard S."/>
        </authorList>
    </citation>
    <scope>NUCLEOTIDE SEQUENCE</scope>
    <source>
        <strain evidence="2">MPI-CAGE-AT-0016</strain>
    </source>
</reference>
<accession>A0A8K0TBI3</accession>
<evidence type="ECO:0000256" key="1">
    <source>
        <dbReference type="SAM" id="MobiDB-lite"/>
    </source>
</evidence>
<dbReference type="EMBL" id="JAGPXD010000003">
    <property type="protein sequence ID" value="KAH7361639.1"/>
    <property type="molecule type" value="Genomic_DNA"/>
</dbReference>
<feature type="compositionally biased region" description="Polar residues" evidence="1">
    <location>
        <begin position="1"/>
        <end position="24"/>
    </location>
</feature>
<feature type="compositionally biased region" description="Low complexity" evidence="1">
    <location>
        <begin position="168"/>
        <end position="181"/>
    </location>
</feature>
<proteinExistence type="predicted"/>
<evidence type="ECO:0000313" key="3">
    <source>
        <dbReference type="Proteomes" id="UP000813385"/>
    </source>
</evidence>
<feature type="region of interest" description="Disordered" evidence="1">
    <location>
        <begin position="199"/>
        <end position="226"/>
    </location>
</feature>
<comment type="caution">
    <text evidence="2">The sequence shown here is derived from an EMBL/GenBank/DDBJ whole genome shotgun (WGS) entry which is preliminary data.</text>
</comment>
<organism evidence="2 3">
    <name type="scientific">Plectosphaerella cucumerina</name>
    <dbReference type="NCBI Taxonomy" id="40658"/>
    <lineage>
        <taxon>Eukaryota</taxon>
        <taxon>Fungi</taxon>
        <taxon>Dikarya</taxon>
        <taxon>Ascomycota</taxon>
        <taxon>Pezizomycotina</taxon>
        <taxon>Sordariomycetes</taxon>
        <taxon>Hypocreomycetidae</taxon>
        <taxon>Glomerellales</taxon>
        <taxon>Plectosphaerellaceae</taxon>
        <taxon>Plectosphaerella</taxon>
    </lineage>
</organism>
<dbReference type="AlphaFoldDB" id="A0A8K0TBI3"/>
<evidence type="ECO:0000313" key="2">
    <source>
        <dbReference type="EMBL" id="KAH7361639.1"/>
    </source>
</evidence>
<sequence length="226" mass="23723">MVLLGTQSDEPAGNPSSSRVTRLSDQPRHLAAKPGTTSLTPALPLSLEKMRSRVSPKTSFSCNARNQSVWLSRSAKQRTVAQGQACASLPCLGEQQDEHSSKAGDSFDFETRTSTGRLGTAAITTAFPQHSTFARTSRYSPRAKQVWAPSPRDPWSHHQSAAGHPAERGLAARPGSSSSAPGSIADVLSYPCLPGLAESSEGKLTGTMAGGISPAQRPFVGVQSVA</sequence>
<name>A0A8K0TBI3_9PEZI</name>
<gene>
    <name evidence="2" type="ORF">B0T11DRAFT_279283</name>
</gene>
<keyword evidence="3" id="KW-1185">Reference proteome</keyword>
<feature type="region of interest" description="Disordered" evidence="1">
    <location>
        <begin position="134"/>
        <end position="181"/>
    </location>
</feature>
<feature type="region of interest" description="Disordered" evidence="1">
    <location>
        <begin position="1"/>
        <end position="41"/>
    </location>
</feature>
<dbReference type="Proteomes" id="UP000813385">
    <property type="component" value="Unassembled WGS sequence"/>
</dbReference>